<dbReference type="EMBL" id="JADDIV010000001">
    <property type="protein sequence ID" value="MBE7366042.1"/>
    <property type="molecule type" value="Genomic_DNA"/>
</dbReference>
<keyword evidence="1" id="KW-0812">Transmembrane</keyword>
<keyword evidence="1" id="KW-0472">Membrane</keyword>
<sequence length="75" mass="8651">MWAWDSVAGGWAWMGVMHLLWWVLLIVVVAAVFRWATNSRAGAGDRPLEILRERFARGEIDKGEYDDRLRHLRGG</sequence>
<accession>A0ABR9RXR7</accession>
<proteinExistence type="predicted"/>
<keyword evidence="1" id="KW-1133">Transmembrane helix</keyword>
<name>A0ABR9RXR7_9BURK</name>
<dbReference type="Pfam" id="PF09851">
    <property type="entry name" value="SHOCT"/>
    <property type="match status" value="1"/>
</dbReference>
<evidence type="ECO:0000259" key="2">
    <source>
        <dbReference type="Pfam" id="PF09851"/>
    </source>
</evidence>
<dbReference type="InterPro" id="IPR018649">
    <property type="entry name" value="SHOCT"/>
</dbReference>
<protein>
    <submittedName>
        <fullName evidence="3">SHOCT domain-containing protein</fullName>
    </submittedName>
</protein>
<feature type="transmembrane region" description="Helical" evidence="1">
    <location>
        <begin position="12"/>
        <end position="36"/>
    </location>
</feature>
<evidence type="ECO:0000313" key="4">
    <source>
        <dbReference type="Proteomes" id="UP000806285"/>
    </source>
</evidence>
<evidence type="ECO:0000256" key="1">
    <source>
        <dbReference type="SAM" id="Phobius"/>
    </source>
</evidence>
<keyword evidence="4" id="KW-1185">Reference proteome</keyword>
<dbReference type="Proteomes" id="UP000806285">
    <property type="component" value="Unassembled WGS sequence"/>
</dbReference>
<evidence type="ECO:0000313" key="3">
    <source>
        <dbReference type="EMBL" id="MBE7366042.1"/>
    </source>
</evidence>
<gene>
    <name evidence="3" type="ORF">IM787_00550</name>
</gene>
<reference evidence="3 4" key="1">
    <citation type="submission" date="2020-10" db="EMBL/GenBank/DDBJ databases">
        <title>Ramlibacter sp. HM2 16S ribosomal RNA gene Genome sequencing and assembly.</title>
        <authorList>
            <person name="Kang M."/>
        </authorList>
    </citation>
    <scope>NUCLEOTIDE SEQUENCE [LARGE SCALE GENOMIC DNA]</scope>
    <source>
        <strain evidence="3 4">HM2</strain>
    </source>
</reference>
<organism evidence="3 4">
    <name type="scientific">Ramlibacter pallidus</name>
    <dbReference type="NCBI Taxonomy" id="2780087"/>
    <lineage>
        <taxon>Bacteria</taxon>
        <taxon>Pseudomonadati</taxon>
        <taxon>Pseudomonadota</taxon>
        <taxon>Betaproteobacteria</taxon>
        <taxon>Burkholderiales</taxon>
        <taxon>Comamonadaceae</taxon>
        <taxon>Ramlibacter</taxon>
    </lineage>
</organism>
<comment type="caution">
    <text evidence="3">The sequence shown here is derived from an EMBL/GenBank/DDBJ whole genome shotgun (WGS) entry which is preliminary data.</text>
</comment>
<feature type="domain" description="SHOCT" evidence="2">
    <location>
        <begin position="47"/>
        <end position="72"/>
    </location>
</feature>